<organism evidence="1 2">
    <name type="scientific">Enterobacillus tribolii</name>
    <dbReference type="NCBI Taxonomy" id="1487935"/>
    <lineage>
        <taxon>Bacteria</taxon>
        <taxon>Pseudomonadati</taxon>
        <taxon>Pseudomonadota</taxon>
        <taxon>Gammaproteobacteria</taxon>
        <taxon>Enterobacterales</taxon>
        <taxon>Hafniaceae</taxon>
        <taxon>Enterobacillus</taxon>
    </lineage>
</organism>
<evidence type="ECO:0000313" key="2">
    <source>
        <dbReference type="Proteomes" id="UP000254848"/>
    </source>
</evidence>
<sequence length="38" mass="4306">MSPISRRVLPMLAPSARSYMGGALAECYRVSYTVRCRR</sequence>
<dbReference type="AlphaFoldDB" id="A0A370R2V4"/>
<gene>
    <name evidence="1" type="ORF">C8D90_101182</name>
</gene>
<keyword evidence="2" id="KW-1185">Reference proteome</keyword>
<protein>
    <submittedName>
        <fullName evidence="1">Uncharacterized protein</fullName>
    </submittedName>
</protein>
<comment type="caution">
    <text evidence="1">The sequence shown here is derived from an EMBL/GenBank/DDBJ whole genome shotgun (WGS) entry which is preliminary data.</text>
</comment>
<dbReference type="EMBL" id="QRAP01000001">
    <property type="protein sequence ID" value="RDK96746.1"/>
    <property type="molecule type" value="Genomic_DNA"/>
</dbReference>
<evidence type="ECO:0000313" key="1">
    <source>
        <dbReference type="EMBL" id="RDK96746.1"/>
    </source>
</evidence>
<dbReference type="Proteomes" id="UP000254848">
    <property type="component" value="Unassembled WGS sequence"/>
</dbReference>
<name>A0A370R2V4_9GAMM</name>
<proteinExistence type="predicted"/>
<reference evidence="1 2" key="1">
    <citation type="submission" date="2018-07" db="EMBL/GenBank/DDBJ databases">
        <title>Genomic Encyclopedia of Type Strains, Phase IV (KMG-IV): sequencing the most valuable type-strain genomes for metagenomic binning, comparative biology and taxonomic classification.</title>
        <authorList>
            <person name="Goeker M."/>
        </authorList>
    </citation>
    <scope>NUCLEOTIDE SEQUENCE [LARGE SCALE GENOMIC DNA]</scope>
    <source>
        <strain evidence="1 2">DSM 103736</strain>
    </source>
</reference>
<accession>A0A370R2V4</accession>